<accession>A0A920BQN5</accession>
<dbReference type="NCBIfam" id="TIGR01643">
    <property type="entry name" value="YD_repeat_2x"/>
    <property type="match status" value="2"/>
</dbReference>
<feature type="region of interest" description="Disordered" evidence="2">
    <location>
        <begin position="341"/>
        <end position="360"/>
    </location>
</feature>
<dbReference type="InterPro" id="IPR056823">
    <property type="entry name" value="TEN-like_YD-shell"/>
</dbReference>
<keyword evidence="3" id="KW-0732">Signal</keyword>
<feature type="domain" description="Teneurin-like YD-shell" evidence="4">
    <location>
        <begin position="1540"/>
        <end position="1789"/>
    </location>
</feature>
<keyword evidence="6" id="KW-1185">Reference proteome</keyword>
<dbReference type="EMBL" id="BOQN01000151">
    <property type="protein sequence ID" value="GIM97589.1"/>
    <property type="molecule type" value="Genomic_DNA"/>
</dbReference>
<dbReference type="InterPro" id="IPR050708">
    <property type="entry name" value="T6SS_VgrG/RHS"/>
</dbReference>
<protein>
    <submittedName>
        <fullName evidence="5">Type IV secretion protein Rhs</fullName>
    </submittedName>
</protein>
<keyword evidence="1" id="KW-0677">Repeat</keyword>
<feature type="region of interest" description="Disordered" evidence="2">
    <location>
        <begin position="1551"/>
        <end position="1590"/>
    </location>
</feature>
<feature type="signal peptide" evidence="3">
    <location>
        <begin position="1"/>
        <end position="23"/>
    </location>
</feature>
<dbReference type="InterPro" id="IPR022385">
    <property type="entry name" value="Rhs_assc_core"/>
</dbReference>
<sequence>MRLRRSPTIVVATVLLVSAIGVAPPVAAAAATRPARPADLASVPGKDFAARPAPPDRTPAMRSAPAVRWPSTASAKLTADSRTPAWSGAMPVAVSAGTGAEAPTSVDVQLIDRTVSRRSGYDLAVRLARVDGGTRAGRSRVSVRYHEFAEAFGGDWARRLRLVQLPECGLTTPDAAACRPTELATSNDVAGGVVSAEVGLASAGTLVALAAGPSSDGGDYKATDLKESGSWSAGGSAGDFTWSYPLRTPPAQGGPEPSVGLGYSAQAVDGFSAASNSQPSEIGEGFGWQPGFIDRGYKACVDDGQANVGDLCWGGDNAMLSLGGRSSRLVHDSAAGLWRPANDDGSRVERLTGPDNGDEDGEYWKVTTTDGTQYFFGLNRLPGWRAGTDPLTNSVSYVPVFGNQAGEPCNKSTFATSSCRQAYRWGLDYVIDPHGNSMSYFYDREINHYARNVTATDTPDYVRASRVREIDYGTRQDSGADTVFAGTAPDRVVFGYAYRCVTAGVTCTESNPANFPDVPLDQSCGGGNCAGKYAPTFWTTQRMTEIRTQVAGGAKTWRDVDRWRLTHEFKDPGDGNAKIMWLKQLQHCGLAGGELCLPPVQFTPVQSANRVDPAGAASSIIRYRMSSITSESGSLVTVSYYPTECVAGSNMPASPDANTKRCFPVYWMPAGASKPKLEYFHKHVVQQVSTVDLTGAAPEQVTYYNYDAPAWHSDDNPMILPARRTWGQWRGYQTVTETHGTNGTPQSRTEFRYFRGMNGDRLVGGTRTAAVPDSDGGTSPDHEWLAGQLREEITYLGTTGEVIGKTLKDPYQFGPTATQSLNQITTEARVVSTAATTVKTALDGGRGWRTTRTANTFLPDRSGRIDRVDNAGDLATTADDQCTRYTYATNAAGTLLTSLARVETVAVNCAATPNRDTDVISDVRTWYDGATSWGATVTRGLATRVERLADPGGGNPVYAVQSRTAYDANGRPTESIDALGRTTTTKYTPASGGPLTRTDVTNALHWTTVTDIDPAWGVTTRATDANDRTTQVAYDPLGRTTGVWLPGRQSPALPDTGYEYAVRNDGPTVLTTLKLNTAGTGQIRSYALYDGLLRPRQVQMPANGGGRVITETLYDSRGLEAKRRPPYFNAGSPSPQLFVPTGDTAVPAQTVLTYDGAERLDAETFQVDAVAKWRTRTTYGGDHTTTEAPAGGTASAEWTDARGQVVKSWQYHGNLPTGAYDETVRTYTKAGDLASVRDGSGTTWRYAYDQRRRQIRDEDPDKGAVTYTYDDGDQMRTMTDARGVTMAFGYDSLGRRTTARLGSADGRLLTSWKFDTLAKGQLTSSIRLDEAGNQYVSEVTQYTPRYQPLGTKTTIPAGEGALAGEYTTAQTYNPDGSVATRTLPAKTGAANFGGLTAETITFGYTPLGLPDTVTGLSTYVTQTEYRHDGKVAAVHSSGGPDKDVVQYMTYEHGTGRLAEHQVLADFAPVVAADTFYDYDAAGNITSIADKLSPYGAGKDDTQCFRYDGLRRLSTAWTPADGDCAADPAAATTGGPAPYLRSYTYAANGNRLSETEQRTTGNTTKTLTYPATNSDQPHAVTKLSTAGPGGTTTDSYSYDAAGNTVRRPGATDDQTLTWNPEGKLASVTEKGATTTFLYDPEGGRLIQRDPGGRTLYVGGVQYRATTGGAVTATRLYQHDLVGTVASRDTTSGLSWQATDHQGSAEIAFRAMDMTLTQRRFAPFGLERGTSPAWSNPFGYVGGEQDAAGMVHLNAREYDPNLGRFLAVDPLMDVGDPQSWQGYAYANNTPVTANDASGMRVCLDECGGEADKYVQNVQREKKKWRQHQMKLCPRNVPREDCLGDYKPAPRGIKDSRNYKNGTKLVIYHDGTVTINGYMLPMDYPDPYALADATDSTAPNVKPDGRYGAMNDAIRGVAAGCEAMDRGCSANFHRALEQDAMTVQGDPEPMGTVGLCLGGSNGGLVNVSASVCVQIDSKGAFISATGARPPNPFDPSDYKNGSYGGGAGIGGGIQVSDARSKDSLVDQFSYYGGGGKYGGEYSWGKDGDGRDVHVAYAGRSFGTPGGSAGKNYTWVSGYGPPWTKAALCPVCQLF</sequence>
<name>A0A920BQN5_9ACTN</name>
<reference evidence="5 6" key="1">
    <citation type="submission" date="2021-03" db="EMBL/GenBank/DDBJ databases">
        <title>Whole genome shotgun sequence of Actinoplanes toevensis NBRC 105298.</title>
        <authorList>
            <person name="Komaki H."/>
            <person name="Tamura T."/>
        </authorList>
    </citation>
    <scope>NUCLEOTIDE SEQUENCE [LARGE SCALE GENOMIC DNA]</scope>
    <source>
        <strain evidence="5 6">NBRC 105298</strain>
    </source>
</reference>
<evidence type="ECO:0000313" key="6">
    <source>
        <dbReference type="Proteomes" id="UP000677082"/>
    </source>
</evidence>
<evidence type="ECO:0000313" key="5">
    <source>
        <dbReference type="EMBL" id="GIM97589.1"/>
    </source>
</evidence>
<dbReference type="Pfam" id="PF25023">
    <property type="entry name" value="TEN_YD-shell"/>
    <property type="match status" value="1"/>
</dbReference>
<proteinExistence type="predicted"/>
<feature type="compositionally biased region" description="Polar residues" evidence="2">
    <location>
        <begin position="1551"/>
        <end position="1575"/>
    </location>
</feature>
<dbReference type="NCBIfam" id="TIGR03696">
    <property type="entry name" value="Rhs_assc_core"/>
    <property type="match status" value="1"/>
</dbReference>
<comment type="caution">
    <text evidence="5">The sequence shown here is derived from an EMBL/GenBank/DDBJ whole genome shotgun (WGS) entry which is preliminary data.</text>
</comment>
<dbReference type="RefSeq" id="WP_213013222.1">
    <property type="nucleotide sequence ID" value="NZ_BOQN01000151.1"/>
</dbReference>
<dbReference type="PANTHER" id="PTHR32305:SF17">
    <property type="entry name" value="TRNA NUCLEASE WAPA"/>
    <property type="match status" value="1"/>
</dbReference>
<feature type="compositionally biased region" description="Basic and acidic residues" evidence="2">
    <location>
        <begin position="341"/>
        <end position="352"/>
    </location>
</feature>
<dbReference type="InterPro" id="IPR006530">
    <property type="entry name" value="YD"/>
</dbReference>
<evidence type="ECO:0000256" key="1">
    <source>
        <dbReference type="ARBA" id="ARBA00022737"/>
    </source>
</evidence>
<gene>
    <name evidence="5" type="ORF">Ato02nite_093820</name>
</gene>
<feature type="region of interest" description="Disordered" evidence="2">
    <location>
        <begin position="31"/>
        <end position="82"/>
    </location>
</feature>
<evidence type="ECO:0000259" key="4">
    <source>
        <dbReference type="Pfam" id="PF25023"/>
    </source>
</evidence>
<dbReference type="PANTHER" id="PTHR32305">
    <property type="match status" value="1"/>
</dbReference>
<evidence type="ECO:0000256" key="2">
    <source>
        <dbReference type="SAM" id="MobiDB-lite"/>
    </source>
</evidence>
<evidence type="ECO:0000256" key="3">
    <source>
        <dbReference type="SAM" id="SignalP"/>
    </source>
</evidence>
<feature type="chain" id="PRO_5038569430" evidence="3">
    <location>
        <begin position="24"/>
        <end position="2091"/>
    </location>
</feature>
<organism evidence="5 6">
    <name type="scientific">Paractinoplanes toevensis</name>
    <dbReference type="NCBI Taxonomy" id="571911"/>
    <lineage>
        <taxon>Bacteria</taxon>
        <taxon>Bacillati</taxon>
        <taxon>Actinomycetota</taxon>
        <taxon>Actinomycetes</taxon>
        <taxon>Micromonosporales</taxon>
        <taxon>Micromonosporaceae</taxon>
        <taxon>Paractinoplanes</taxon>
    </lineage>
</organism>
<dbReference type="Proteomes" id="UP000677082">
    <property type="component" value="Unassembled WGS sequence"/>
</dbReference>
<dbReference type="Gene3D" id="2.180.10.10">
    <property type="entry name" value="RHS repeat-associated core"/>
    <property type="match status" value="2"/>
</dbReference>